<dbReference type="EMBL" id="CM001436">
    <property type="protein sequence ID" value="EHQ34685.1"/>
    <property type="molecule type" value="Genomic_DNA"/>
</dbReference>
<dbReference type="Proteomes" id="UP000005741">
    <property type="component" value="Chromosome"/>
</dbReference>
<protein>
    <submittedName>
        <fullName evidence="1">Uncharacterized protein</fullName>
    </submittedName>
</protein>
<keyword evidence="2" id="KW-1185">Reference proteome</keyword>
<evidence type="ECO:0000313" key="2">
    <source>
        <dbReference type="Proteomes" id="UP000005741"/>
    </source>
</evidence>
<dbReference type="HOGENOM" id="CLU_822864_0_0_2"/>
<organism evidence="1 2">
    <name type="scientific">Methanoplanus limicola DSM 2279</name>
    <dbReference type="NCBI Taxonomy" id="937775"/>
    <lineage>
        <taxon>Archaea</taxon>
        <taxon>Methanobacteriati</taxon>
        <taxon>Methanobacteriota</taxon>
        <taxon>Stenosarchaea group</taxon>
        <taxon>Methanomicrobia</taxon>
        <taxon>Methanomicrobiales</taxon>
        <taxon>Methanomicrobiaceae</taxon>
        <taxon>Methanoplanus</taxon>
    </lineage>
</organism>
<gene>
    <name evidence="1" type="ORF">Metlim_0551</name>
</gene>
<accession>H1Z2U6</accession>
<name>H1Z2U6_9EURY</name>
<dbReference type="PROSITE" id="PS51257">
    <property type="entry name" value="PROKAR_LIPOPROTEIN"/>
    <property type="match status" value="1"/>
</dbReference>
<evidence type="ECO:0000313" key="1">
    <source>
        <dbReference type="EMBL" id="EHQ34685.1"/>
    </source>
</evidence>
<dbReference type="AlphaFoldDB" id="H1Z2U6"/>
<dbReference type="InParanoid" id="H1Z2U6"/>
<sequence>MRGPGRIKFLKLTGILALAVSVTLITGCTEYNADANNTDNSDAIVQLPTKEQLIINYSEIPISQSAEELLTTNGSYVAKTALKEKKTEQLIKAGGKIRSVDFIFTPCPKYPAFCLSSYPRLIIDYSGLTYFVSVNESSGEVAGDGIIMPQDIEGYSKATFGDETYFFNGTKIILAQNETDFIFPDTVKGDILSPESSGYVNNIKEADFTVKENITSDITAVIALAINNSKFKNLINAGFKPEFAAETEDEAYKKRILVVLTLRYGDMSFAFAANDREDFVRYEYPENVSYSYSDQNHRYTANHDNRMENWWIFDKEKNEVVMIFNRTEVRYLNTAGI</sequence>
<reference evidence="1 2" key="1">
    <citation type="submission" date="2011-10" db="EMBL/GenBank/DDBJ databases">
        <title>The Improved High-Quality Draft genome of Methanoplanus limicola DSM 2279.</title>
        <authorList>
            <consortium name="US DOE Joint Genome Institute (JGI-PGF)"/>
            <person name="Lucas S."/>
            <person name="Copeland A."/>
            <person name="Lapidus A."/>
            <person name="Glavina del Rio T."/>
            <person name="Dalin E."/>
            <person name="Tice H."/>
            <person name="Bruce D."/>
            <person name="Goodwin L."/>
            <person name="Pitluck S."/>
            <person name="Peters L."/>
            <person name="Mikhailova N."/>
            <person name="Lu M."/>
            <person name="Kyrpides N."/>
            <person name="Mavromatis K."/>
            <person name="Ivanova N."/>
            <person name="Markowitz V."/>
            <person name="Cheng J.-F."/>
            <person name="Hugenholtz P."/>
            <person name="Woyke T."/>
            <person name="Wu D."/>
            <person name="Wirth R."/>
            <person name="Brambilla E.-M."/>
            <person name="Klenk H.-P."/>
            <person name="Eisen J.A."/>
        </authorList>
    </citation>
    <scope>NUCLEOTIDE SEQUENCE [LARGE SCALE GENOMIC DNA]</scope>
    <source>
        <strain evidence="1 2">DSM 2279</strain>
    </source>
</reference>
<proteinExistence type="predicted"/>
<dbReference type="STRING" id="937775.Metlim_0551"/>